<keyword evidence="19" id="KW-1185">Reference proteome</keyword>
<comment type="cofactor">
    <cofactor evidence="1 15">
        <name>Mg(2+)</name>
        <dbReference type="ChEBI" id="CHEBI:18420"/>
    </cofactor>
</comment>
<evidence type="ECO:0000256" key="5">
    <source>
        <dbReference type="ARBA" id="ARBA00012266"/>
    </source>
</evidence>
<evidence type="ECO:0000256" key="7">
    <source>
        <dbReference type="ARBA" id="ARBA00022605"/>
    </source>
</evidence>
<dbReference type="InterPro" id="IPR005801">
    <property type="entry name" value="ADC_synthase"/>
</dbReference>
<keyword evidence="7 15" id="KW-0028">Amino-acid biosynthesis</keyword>
<accession>A0A127K9R0</accession>
<keyword evidence="10 15" id="KW-0460">Magnesium</keyword>
<dbReference type="RefSeq" id="WP_048708286.1">
    <property type="nucleotide sequence ID" value="NZ_CP014646.1"/>
</dbReference>
<keyword evidence="11 15" id="KW-0057">Aromatic amino acid biosynthesis</keyword>
<evidence type="ECO:0000256" key="12">
    <source>
        <dbReference type="ARBA" id="ARBA00023239"/>
    </source>
</evidence>
<reference evidence="19" key="1">
    <citation type="submission" date="2016-03" db="EMBL/GenBank/DDBJ databases">
        <authorList>
            <person name="Ma C."/>
            <person name="Zhou S."/>
            <person name="Yang G."/>
        </authorList>
    </citation>
    <scope>NUCLEOTIDE SEQUENCE [LARGE SCALE GENOMIC DNA]</scope>
    <source>
        <strain evidence="19">SgZ-1</strain>
    </source>
</reference>
<feature type="domain" description="Chorismate-utilising enzyme C-terminal" evidence="16">
    <location>
        <begin position="219"/>
        <end position="471"/>
    </location>
</feature>
<dbReference type="GO" id="GO:0046872">
    <property type="term" value="F:metal ion binding"/>
    <property type="evidence" value="ECO:0007669"/>
    <property type="project" value="UniProtKB-KW"/>
</dbReference>
<evidence type="ECO:0000256" key="1">
    <source>
        <dbReference type="ARBA" id="ARBA00001946"/>
    </source>
</evidence>
<dbReference type="InterPro" id="IPR005256">
    <property type="entry name" value="Anth_synth_I_PabB"/>
</dbReference>
<comment type="catalytic activity">
    <reaction evidence="14 15">
        <text>chorismate + L-glutamine = anthranilate + pyruvate + L-glutamate + H(+)</text>
        <dbReference type="Rhea" id="RHEA:21732"/>
        <dbReference type="ChEBI" id="CHEBI:15361"/>
        <dbReference type="ChEBI" id="CHEBI:15378"/>
        <dbReference type="ChEBI" id="CHEBI:16567"/>
        <dbReference type="ChEBI" id="CHEBI:29748"/>
        <dbReference type="ChEBI" id="CHEBI:29985"/>
        <dbReference type="ChEBI" id="CHEBI:58359"/>
        <dbReference type="EC" id="4.1.3.27"/>
    </reaction>
</comment>
<dbReference type="PRINTS" id="PR00095">
    <property type="entry name" value="ANTSNTHASEI"/>
</dbReference>
<dbReference type="AlphaFoldDB" id="A0A127K9R0"/>
<dbReference type="STRING" id="1134435.AC731_018185"/>
<evidence type="ECO:0000313" key="18">
    <source>
        <dbReference type="EMBL" id="AMO38705.1"/>
    </source>
</evidence>
<comment type="subunit">
    <text evidence="4 15">Heterotetramer consisting of two non-identical subunits: a beta subunit (TrpG) and a large alpha subunit (TrpE).</text>
</comment>
<dbReference type="Gene3D" id="3.60.120.10">
    <property type="entry name" value="Anthranilate synthase"/>
    <property type="match status" value="1"/>
</dbReference>
<dbReference type="GO" id="GO:0000162">
    <property type="term" value="P:L-tryptophan biosynthetic process"/>
    <property type="evidence" value="ECO:0007669"/>
    <property type="project" value="UniProtKB-UniPathway"/>
</dbReference>
<sequence length="491" mass="54086">MLEQEFNALAAEGYNRIPVTLETFADLDTPLSIYLKLANEPYTYLLESVQGGERFGRYSFIGLSSPTRIEVYDRSALLLTGNRLVERRDYGDPLNFVAEFMNRIKVPPREHLPRFAGGLVGCFGYDTVRYIEPKLAKTDKPDPVGTPDILLLLSEEVAIVDNLSGKLTLVVYAEPEVPGAFKRAQKRLRDLLARLRAPVQVPEDSRAEPATAVSSFGEDAFKDAVRRAKQYIVDGDVMQVVLSQRMSKPYAASPMALYRAIRSLNPSPYMFYFNFEDFHVVGASPEILTRLEDDVVTVRPIAGTRKRGATVAEDVALEKDLLADAKEIAEHVQLLDLGRNDAGRVSQTGTVRVTERFTIERYSHVMHIVSNVEGKLKDGLNALAVLRATFPAGTVSGAPKVRAMEIIDELEPVKRGIYAGAVGYLGFHGDMDLAIAIRTAVIKDGQIHVQAGAGIVADSDPDAEWQETQSKARAMLRAAEMAEGGLDTEVK</sequence>
<name>A0A127K9R0_9RHOO</name>
<feature type="domain" description="Anthranilate synthase component I N-terminal" evidence="17">
    <location>
        <begin position="26"/>
        <end position="169"/>
    </location>
</feature>
<evidence type="ECO:0000256" key="9">
    <source>
        <dbReference type="ARBA" id="ARBA00022822"/>
    </source>
</evidence>
<evidence type="ECO:0000256" key="3">
    <source>
        <dbReference type="ARBA" id="ARBA00009562"/>
    </source>
</evidence>
<dbReference type="InterPro" id="IPR006805">
    <property type="entry name" value="Anth_synth_I_N"/>
</dbReference>
<evidence type="ECO:0000313" key="19">
    <source>
        <dbReference type="Proteomes" id="UP000036902"/>
    </source>
</evidence>
<comment type="pathway">
    <text evidence="2 15">Amino-acid biosynthesis; L-tryptophan biosynthesis; L-tryptophan from chorismate: step 1/5.</text>
</comment>
<evidence type="ECO:0000259" key="16">
    <source>
        <dbReference type="Pfam" id="PF00425"/>
    </source>
</evidence>
<dbReference type="GO" id="GO:0004049">
    <property type="term" value="F:anthranilate synthase activity"/>
    <property type="evidence" value="ECO:0007669"/>
    <property type="project" value="UniProtKB-EC"/>
</dbReference>
<dbReference type="Proteomes" id="UP000036902">
    <property type="component" value="Chromosome"/>
</dbReference>
<dbReference type="PANTHER" id="PTHR11236">
    <property type="entry name" value="AMINOBENZOATE/ANTHRANILATE SYNTHASE"/>
    <property type="match status" value="1"/>
</dbReference>
<dbReference type="Pfam" id="PF00425">
    <property type="entry name" value="Chorismate_bind"/>
    <property type="match status" value="1"/>
</dbReference>
<evidence type="ECO:0000256" key="10">
    <source>
        <dbReference type="ARBA" id="ARBA00022842"/>
    </source>
</evidence>
<dbReference type="UniPathway" id="UPA00035">
    <property type="reaction ID" value="UER00040"/>
</dbReference>
<dbReference type="EC" id="4.1.3.27" evidence="5 15"/>
<dbReference type="EMBL" id="CP014646">
    <property type="protein sequence ID" value="AMO38705.1"/>
    <property type="molecule type" value="Genomic_DNA"/>
</dbReference>
<dbReference type="NCBIfam" id="TIGR00564">
    <property type="entry name" value="trpE_most"/>
    <property type="match status" value="1"/>
</dbReference>
<dbReference type="KEGG" id="thu:AC731_018185"/>
<dbReference type="InterPro" id="IPR015890">
    <property type="entry name" value="Chorismate_C"/>
</dbReference>
<evidence type="ECO:0000256" key="4">
    <source>
        <dbReference type="ARBA" id="ARBA00011575"/>
    </source>
</evidence>
<dbReference type="InterPro" id="IPR019999">
    <property type="entry name" value="Anth_synth_I-like"/>
</dbReference>
<evidence type="ECO:0000256" key="14">
    <source>
        <dbReference type="ARBA" id="ARBA00047683"/>
    </source>
</evidence>
<evidence type="ECO:0000256" key="8">
    <source>
        <dbReference type="ARBA" id="ARBA00022723"/>
    </source>
</evidence>
<keyword evidence="8 15" id="KW-0479">Metal-binding</keyword>
<keyword evidence="9 15" id="KW-0822">Tryptophan biosynthesis</keyword>
<evidence type="ECO:0000256" key="15">
    <source>
        <dbReference type="RuleBase" id="RU364045"/>
    </source>
</evidence>
<evidence type="ECO:0000256" key="13">
    <source>
        <dbReference type="ARBA" id="ARBA00025634"/>
    </source>
</evidence>
<dbReference type="SUPFAM" id="SSF56322">
    <property type="entry name" value="ADC synthase"/>
    <property type="match status" value="1"/>
</dbReference>
<dbReference type="Pfam" id="PF04715">
    <property type="entry name" value="Anth_synt_I_N"/>
    <property type="match status" value="1"/>
</dbReference>
<comment type="function">
    <text evidence="13 15">Part of a heterotetrameric complex that catalyzes the two-step biosynthesis of anthranilate, an intermediate in the biosynthesis of L-tryptophan. In the first step, the glutamine-binding beta subunit (TrpG) of anthranilate synthase (AS) provides the glutamine amidotransferase activity which generates ammonia as a substrate that, along with chorismate, is used in the second step, catalyzed by the large alpha subunit of AS (TrpE) to produce anthranilate. In the absence of TrpG, TrpE can synthesize anthranilate directly from chorismate and high concentrations of ammonia.</text>
</comment>
<evidence type="ECO:0000256" key="11">
    <source>
        <dbReference type="ARBA" id="ARBA00023141"/>
    </source>
</evidence>
<protein>
    <recommendedName>
        <fullName evidence="6 15">Anthranilate synthase component 1</fullName>
        <ecNumber evidence="5 15">4.1.3.27</ecNumber>
    </recommendedName>
</protein>
<keyword evidence="12 15" id="KW-0456">Lyase</keyword>
<dbReference type="PANTHER" id="PTHR11236:SF48">
    <property type="entry name" value="ISOCHORISMATE SYNTHASE MENF"/>
    <property type="match status" value="1"/>
</dbReference>
<organism evidence="18 19">
    <name type="scientific">Thauera humireducens</name>
    <dbReference type="NCBI Taxonomy" id="1134435"/>
    <lineage>
        <taxon>Bacteria</taxon>
        <taxon>Pseudomonadati</taxon>
        <taxon>Pseudomonadota</taxon>
        <taxon>Betaproteobacteria</taxon>
        <taxon>Rhodocyclales</taxon>
        <taxon>Zoogloeaceae</taxon>
        <taxon>Thauera</taxon>
    </lineage>
</organism>
<gene>
    <name evidence="15" type="primary">trpE</name>
    <name evidence="18" type="ORF">AC731_018185</name>
</gene>
<comment type="similarity">
    <text evidence="3 15">Belongs to the anthranilate synthase component I family.</text>
</comment>
<proteinExistence type="inferred from homology"/>
<evidence type="ECO:0000256" key="2">
    <source>
        <dbReference type="ARBA" id="ARBA00004873"/>
    </source>
</evidence>
<evidence type="ECO:0000259" key="17">
    <source>
        <dbReference type="Pfam" id="PF04715"/>
    </source>
</evidence>
<evidence type="ECO:0000256" key="6">
    <source>
        <dbReference type="ARBA" id="ARBA00020653"/>
    </source>
</evidence>